<gene>
    <name evidence="1" type="ORF">ITX44_38625</name>
</gene>
<sequence length="637" mass="70707">MHSGAGDQYVTFYVQSIGDGTRRRDRRAVAEDQLQWLRRRFVHPMGFARARQLLAAHNTVLLTGSVGSGRTSAGRMLLHELPRDAGTVHDLLVDDRQGHSRLDPEQVGTGDRLLLDVSKLGDPLWTEVHDELPGLRKTVQDRHAHLVVVLPQVGLRGLGQDLGAYRAEIGDPDRMRVLQRCLRLAGLHPSETLEPSSDLIGFLDHRPPMGEVARLADLMARARDRGNGAFAQWAKEALNALRDRSSDVTKLVASLRESPQRALLITVAMLHEARSDAMYEAGRDLLRTVGYRESDRPLLERADLAERYEQIKAGADSLGRVTFEELGYDEAVRSHFWRYAPDLRDRLSTWVGSTVALDKLSDDDRQRLVARFAEQRLSGDSAEGLIRAAVRWTESPQHRSRSAAAVQAFGVALDDDRHGAEVRYRLRQMAAENALTDGLVPVLVTVCENLLAVRHPDQAMVRLHHLARRERDGTLAHDALLRLVRDDPRLLRRLLNRLARVFGSGPRPADFAVFLALAEPGLLTASGAGGWPLLAEAGARRDLVTGWNAVLGSRPRETWRGLAHRWFDATRTQSELADAFLDVLVAAGQGSGLLLGRLYVTVGEWAAQRRDEQSPAAPVVADHLYSKINEAQGIRGE</sequence>
<evidence type="ECO:0000313" key="2">
    <source>
        <dbReference type="Proteomes" id="UP000749040"/>
    </source>
</evidence>
<dbReference type="RefSeq" id="WP_205364302.1">
    <property type="nucleotide sequence ID" value="NZ_JADKYB010000036.1"/>
</dbReference>
<dbReference type="EMBL" id="JADKYB010000036">
    <property type="protein sequence ID" value="MBM9510377.1"/>
    <property type="molecule type" value="Genomic_DNA"/>
</dbReference>
<name>A0ABS2U437_9ACTN</name>
<protein>
    <submittedName>
        <fullName evidence="1">Uncharacterized protein</fullName>
    </submittedName>
</protein>
<keyword evidence="2" id="KW-1185">Reference proteome</keyword>
<evidence type="ECO:0000313" key="1">
    <source>
        <dbReference type="EMBL" id="MBM9510377.1"/>
    </source>
</evidence>
<organism evidence="1 2">
    <name type="scientific">Actinacidiphila acididurans</name>
    <dbReference type="NCBI Taxonomy" id="2784346"/>
    <lineage>
        <taxon>Bacteria</taxon>
        <taxon>Bacillati</taxon>
        <taxon>Actinomycetota</taxon>
        <taxon>Actinomycetes</taxon>
        <taxon>Kitasatosporales</taxon>
        <taxon>Streptomycetaceae</taxon>
        <taxon>Actinacidiphila</taxon>
    </lineage>
</organism>
<reference evidence="1 2" key="1">
    <citation type="submission" date="2021-01" db="EMBL/GenBank/DDBJ databases">
        <title>Streptomyces acididurans sp. nov., isolated from a peat swamp forest soil.</title>
        <authorList>
            <person name="Chantavorakit T."/>
            <person name="Duangmal K."/>
        </authorList>
    </citation>
    <scope>NUCLEOTIDE SEQUENCE [LARGE SCALE GENOMIC DNA]</scope>
    <source>
        <strain evidence="1 2">KK5PA1</strain>
    </source>
</reference>
<proteinExistence type="predicted"/>
<dbReference type="Proteomes" id="UP000749040">
    <property type="component" value="Unassembled WGS sequence"/>
</dbReference>
<comment type="caution">
    <text evidence="1">The sequence shown here is derived from an EMBL/GenBank/DDBJ whole genome shotgun (WGS) entry which is preliminary data.</text>
</comment>
<accession>A0ABS2U437</accession>